<evidence type="ECO:0000313" key="2">
    <source>
        <dbReference type="Ensembl" id="ENSSLDP00000021936.1"/>
    </source>
</evidence>
<dbReference type="STRING" id="1841481.ENSSLDP00000021936"/>
<dbReference type="Ensembl" id="ENSSLDT00000022652.1">
    <property type="protein sequence ID" value="ENSSLDP00000021936.1"/>
    <property type="gene ID" value="ENSSLDG00000017123.1"/>
</dbReference>
<dbReference type="AlphaFoldDB" id="A0A3B4Y1N1"/>
<feature type="region of interest" description="Disordered" evidence="1">
    <location>
        <begin position="1"/>
        <end position="189"/>
    </location>
</feature>
<organism evidence="2 3">
    <name type="scientific">Seriola lalandi dorsalis</name>
    <dbReference type="NCBI Taxonomy" id="1841481"/>
    <lineage>
        <taxon>Eukaryota</taxon>
        <taxon>Metazoa</taxon>
        <taxon>Chordata</taxon>
        <taxon>Craniata</taxon>
        <taxon>Vertebrata</taxon>
        <taxon>Euteleostomi</taxon>
        <taxon>Actinopterygii</taxon>
        <taxon>Neopterygii</taxon>
        <taxon>Teleostei</taxon>
        <taxon>Neoteleostei</taxon>
        <taxon>Acanthomorphata</taxon>
        <taxon>Carangaria</taxon>
        <taxon>Carangiformes</taxon>
        <taxon>Carangidae</taxon>
        <taxon>Seriola</taxon>
    </lineage>
</organism>
<reference evidence="2" key="1">
    <citation type="submission" date="2025-08" db="UniProtKB">
        <authorList>
            <consortium name="Ensembl"/>
        </authorList>
    </citation>
    <scope>IDENTIFICATION</scope>
</reference>
<evidence type="ECO:0000256" key="1">
    <source>
        <dbReference type="SAM" id="MobiDB-lite"/>
    </source>
</evidence>
<feature type="compositionally biased region" description="Polar residues" evidence="1">
    <location>
        <begin position="1"/>
        <end position="16"/>
    </location>
</feature>
<keyword evidence="3" id="KW-1185">Reference proteome</keyword>
<dbReference type="Proteomes" id="UP000261360">
    <property type="component" value="Unplaced"/>
</dbReference>
<proteinExistence type="predicted"/>
<protein>
    <submittedName>
        <fullName evidence="2">Uncharacterized protein</fullName>
    </submittedName>
</protein>
<evidence type="ECO:0000313" key="3">
    <source>
        <dbReference type="Proteomes" id="UP000261360"/>
    </source>
</evidence>
<dbReference type="GeneTree" id="ENSGT00940000180246"/>
<feature type="compositionally biased region" description="Low complexity" evidence="1">
    <location>
        <begin position="87"/>
        <end position="106"/>
    </location>
</feature>
<name>A0A3B4Y1N1_SERLL</name>
<sequence>MLNLMMENSMQSTWKTPQLGRKPRGSSKPRARGHSTTPTQPQTLLSAAAASAAKDQGPWESIHTENGVASGAGSAFTGSLSPPPASSPVVTVPDTGAILRGGAPRLRLPRQGKSRGRGVSGGGGIAGLESMDLPLTRKDTSLLDPAETDGYFSDGEQSDSDTRSGGRKLRLPQLHSGNEDLLRRSVLAS</sequence>
<feature type="compositionally biased region" description="Basic residues" evidence="1">
    <location>
        <begin position="107"/>
        <end position="116"/>
    </location>
</feature>
<accession>A0A3B4Y1N1</accession>
<feature type="compositionally biased region" description="Basic residues" evidence="1">
    <location>
        <begin position="21"/>
        <end position="33"/>
    </location>
</feature>
<reference evidence="2" key="2">
    <citation type="submission" date="2025-09" db="UniProtKB">
        <authorList>
            <consortium name="Ensembl"/>
        </authorList>
    </citation>
    <scope>IDENTIFICATION</scope>
</reference>
<feature type="compositionally biased region" description="Polar residues" evidence="1">
    <location>
        <begin position="34"/>
        <end position="45"/>
    </location>
</feature>